<feature type="domain" description="Rad50/SbcC-type AAA" evidence="2">
    <location>
        <begin position="5"/>
        <end position="247"/>
    </location>
</feature>
<evidence type="ECO:0000259" key="2">
    <source>
        <dbReference type="Pfam" id="PF13476"/>
    </source>
</evidence>
<dbReference type="PANTHER" id="PTHR32114:SF2">
    <property type="entry name" value="ABC TRANSPORTER ABCH.3"/>
    <property type="match status" value="1"/>
</dbReference>
<gene>
    <name evidence="3" type="primary">dndD</name>
    <name evidence="3" type="ORF">DRF65_20445</name>
</gene>
<name>A0A3D9C3J8_9FLAO</name>
<dbReference type="GO" id="GO:0016887">
    <property type="term" value="F:ATP hydrolysis activity"/>
    <property type="evidence" value="ECO:0007669"/>
    <property type="project" value="InterPro"/>
</dbReference>
<dbReference type="Gene3D" id="3.40.50.300">
    <property type="entry name" value="P-loop containing nucleotide triphosphate hydrolases"/>
    <property type="match status" value="2"/>
</dbReference>
<protein>
    <submittedName>
        <fullName evidence="3">DNA sulfur modification protein DndD</fullName>
    </submittedName>
</protein>
<dbReference type="InterPro" id="IPR017599">
    <property type="entry name" value="DNA_S_DndD"/>
</dbReference>
<comment type="caution">
    <text evidence="3">The sequence shown here is derived from an EMBL/GenBank/DDBJ whole genome shotgun (WGS) entry which is preliminary data.</text>
</comment>
<evidence type="ECO:0000313" key="4">
    <source>
        <dbReference type="Proteomes" id="UP000256686"/>
    </source>
</evidence>
<dbReference type="SUPFAM" id="SSF52540">
    <property type="entry name" value="P-loop containing nucleoside triphosphate hydrolases"/>
    <property type="match status" value="1"/>
</dbReference>
<evidence type="ECO:0000256" key="1">
    <source>
        <dbReference type="SAM" id="Coils"/>
    </source>
</evidence>
<organism evidence="3 4">
    <name type="scientific">Chryseobacterium pennae</name>
    <dbReference type="NCBI Taxonomy" id="2258962"/>
    <lineage>
        <taxon>Bacteria</taxon>
        <taxon>Pseudomonadati</taxon>
        <taxon>Bacteroidota</taxon>
        <taxon>Flavobacteriia</taxon>
        <taxon>Flavobacteriales</taxon>
        <taxon>Weeksellaceae</taxon>
        <taxon>Chryseobacterium group</taxon>
        <taxon>Chryseobacterium</taxon>
    </lineage>
</organism>
<proteinExistence type="predicted"/>
<dbReference type="InterPro" id="IPR038729">
    <property type="entry name" value="Rad50/SbcC_AAA"/>
</dbReference>
<reference evidence="4" key="1">
    <citation type="submission" date="2018-06" db="EMBL/GenBank/DDBJ databases">
        <authorList>
            <person name="Lum Nde A."/>
            <person name="Hugo C."/>
        </authorList>
    </citation>
    <scope>NUCLEOTIDE SEQUENCE [LARGE SCALE GENOMIC DNA]</scope>
    <source>
        <strain evidence="4">1_F178</strain>
    </source>
</reference>
<dbReference type="RefSeq" id="WP_115972598.1">
    <property type="nucleotide sequence ID" value="NZ_QNVT01000024.1"/>
</dbReference>
<dbReference type="InterPro" id="IPR027417">
    <property type="entry name" value="P-loop_NTPase"/>
</dbReference>
<dbReference type="EMBL" id="QNVT01000024">
    <property type="protein sequence ID" value="REC60435.1"/>
    <property type="molecule type" value="Genomic_DNA"/>
</dbReference>
<keyword evidence="4" id="KW-1185">Reference proteome</keyword>
<keyword evidence="1" id="KW-0175">Coiled coil</keyword>
<dbReference type="NCBIfam" id="TIGR03185">
    <property type="entry name" value="DNA_S_dndD"/>
    <property type="match status" value="1"/>
</dbReference>
<feature type="coiled-coil region" evidence="1">
    <location>
        <begin position="196"/>
        <end position="300"/>
    </location>
</feature>
<sequence>MTIKQIELNNFRIYKGYNKINLSVKDDENIVIVSGKNGYGKTTFLMSLVWCMYGRQMSDVDEIYKREIESNGNYKKYIKNSLNRQAEYEGKTTFSVSVTFANVTTIPDITCDELKITRTYHTEGSKEEELEILIDGMESELAEEVGKEIFIRDFIMPKEIAKFFFFDAEKIVSLAEIHTAEQRKDLSQAYIEVLGIKHYQDLKEDLEKYLNDLKEKTASTKDKSNLERIKRESLDIEEENVEFQSQIDNLNEDASALKFDISKLQEKLIKNGSVITVDELNELRDRKEDLEKHVGQIQTELKSYFEIIPFAIAGKLLTQVFEQIVDERNFINRNFDKNKVDDISTKIINDLINLPRPKDIQITHEVQEYYIQNFKELVKKHLGEEETQNSEDVELLHNYSESEKAELEQFINNIRLSFKEKFSRINTDFIRSKNELNDINKKIKLAEEKSEDALVVADRKKKSELEQQYEGIQQRIGVLKQKIEENENTLIQHRKEINRITERLDLGKENIEIGKEVENTIKTLKRFIIDFKNEKSKSLSERIKGGLNTLLHKKSFINDVNVEIIGEDIDIHLIDSRGNIINKDSLSKGEQQMYATALLKGLVDESNISFPVFIDSPMQKFDVDHSNSIVKHFYPKVSDQVIIFPLLKKEMSEDEFTILLPNISKTYLIKNVDNEQSSFEEVENKEDLFRIFEKDYQDAI</sequence>
<dbReference type="PANTHER" id="PTHR32114">
    <property type="entry name" value="ABC TRANSPORTER ABCH.3"/>
    <property type="match status" value="1"/>
</dbReference>
<feature type="coiled-coil region" evidence="1">
    <location>
        <begin position="429"/>
        <end position="503"/>
    </location>
</feature>
<dbReference type="AlphaFoldDB" id="A0A3D9C3J8"/>
<dbReference type="Pfam" id="PF13476">
    <property type="entry name" value="AAA_23"/>
    <property type="match status" value="1"/>
</dbReference>
<evidence type="ECO:0000313" key="3">
    <source>
        <dbReference type="EMBL" id="REC60435.1"/>
    </source>
</evidence>
<dbReference type="Proteomes" id="UP000256686">
    <property type="component" value="Unassembled WGS sequence"/>
</dbReference>
<accession>A0A3D9C3J8</accession>
<dbReference type="GO" id="GO:0006302">
    <property type="term" value="P:double-strand break repair"/>
    <property type="evidence" value="ECO:0007669"/>
    <property type="project" value="InterPro"/>
</dbReference>